<sequence>MPKPTVHDIAQEAGVSLATVDRVLNERPGVRDRTIQRVRAAIDKLGYVRDTYAANLARQKAYTFVFVLPEGPSSFIDVVREAIEEASTSQMAERVTIRVLSVPQNDPHGVVRRLLTLNPGKIDGVAIMAPETPQVRDAVRRLKNAGLAVATLFSDLPVPVRDHYVGINSYSAGRTAALLMGRFLRGVHGSVMVVTGSLQARDSIERRHGFDEVMQRDFPDLTVLPTLEFHDDISRVDRLVGTVASQTRDLAGVYSMGAGNQALLAALRKTDRLNEMTVIAHELTAVTREGLLAGEVDAVIAQNVGHLVRSAVRVLRAKCDSVDIFAAQEKIRIDIVTRENLP</sequence>
<dbReference type="SMART" id="SM00354">
    <property type="entry name" value="HTH_LACI"/>
    <property type="match status" value="1"/>
</dbReference>
<dbReference type="PRINTS" id="PR00036">
    <property type="entry name" value="HTHLACI"/>
</dbReference>
<dbReference type="Proteomes" id="UP000287447">
    <property type="component" value="Unassembled WGS sequence"/>
</dbReference>
<dbReference type="Pfam" id="PF13407">
    <property type="entry name" value="Peripla_BP_4"/>
    <property type="match status" value="1"/>
</dbReference>
<reference evidence="6" key="1">
    <citation type="submission" date="2019-01" db="EMBL/GenBank/DDBJ databases">
        <title>Gri0909 isolated from a small marine red alga.</title>
        <authorList>
            <person name="Kim J."/>
            <person name="Jeong S.E."/>
            <person name="Jeon C.O."/>
        </authorList>
    </citation>
    <scope>NUCLEOTIDE SEQUENCE [LARGE SCALE GENOMIC DNA]</scope>
    <source>
        <strain evidence="6">Gri0909</strain>
    </source>
</reference>
<evidence type="ECO:0000259" key="4">
    <source>
        <dbReference type="PROSITE" id="PS50932"/>
    </source>
</evidence>
<evidence type="ECO:0000256" key="3">
    <source>
        <dbReference type="ARBA" id="ARBA00023163"/>
    </source>
</evidence>
<dbReference type="Pfam" id="PF00356">
    <property type="entry name" value="LacI"/>
    <property type="match status" value="1"/>
</dbReference>
<gene>
    <name evidence="5" type="ORF">EOI86_22960</name>
</gene>
<keyword evidence="2 5" id="KW-0238">DNA-binding</keyword>
<dbReference type="CDD" id="cd01392">
    <property type="entry name" value="HTH_LacI"/>
    <property type="match status" value="1"/>
</dbReference>
<keyword evidence="6" id="KW-1185">Reference proteome</keyword>
<accession>A0A3S2W2A0</accession>
<proteinExistence type="predicted"/>
<dbReference type="PROSITE" id="PS00356">
    <property type="entry name" value="HTH_LACI_1"/>
    <property type="match status" value="1"/>
</dbReference>
<dbReference type="OrthoDB" id="9805774at2"/>
<feature type="domain" description="HTH lacI-type" evidence="4">
    <location>
        <begin position="4"/>
        <end position="58"/>
    </location>
</feature>
<dbReference type="InterPro" id="IPR000843">
    <property type="entry name" value="HTH_LacI"/>
</dbReference>
<evidence type="ECO:0000256" key="1">
    <source>
        <dbReference type="ARBA" id="ARBA00023015"/>
    </source>
</evidence>
<dbReference type="AlphaFoldDB" id="A0A3S2W2A0"/>
<dbReference type="CDD" id="cd06307">
    <property type="entry name" value="PBP1_sugar_binding"/>
    <property type="match status" value="1"/>
</dbReference>
<keyword evidence="1" id="KW-0805">Transcription regulation</keyword>
<name>A0A3S2W2A0_9PROT</name>
<dbReference type="InterPro" id="IPR028082">
    <property type="entry name" value="Peripla_BP_I"/>
</dbReference>
<protein>
    <submittedName>
        <fullName evidence="5">LacI family DNA-binding transcriptional regulator</fullName>
    </submittedName>
</protein>
<dbReference type="Gene3D" id="3.40.50.2300">
    <property type="match status" value="2"/>
</dbReference>
<dbReference type="GO" id="GO:0003700">
    <property type="term" value="F:DNA-binding transcription factor activity"/>
    <property type="evidence" value="ECO:0007669"/>
    <property type="project" value="TreeGrafter"/>
</dbReference>
<dbReference type="GO" id="GO:0000976">
    <property type="term" value="F:transcription cis-regulatory region binding"/>
    <property type="evidence" value="ECO:0007669"/>
    <property type="project" value="TreeGrafter"/>
</dbReference>
<evidence type="ECO:0000313" key="5">
    <source>
        <dbReference type="EMBL" id="RVU33989.1"/>
    </source>
</evidence>
<dbReference type="SUPFAM" id="SSF47413">
    <property type="entry name" value="lambda repressor-like DNA-binding domains"/>
    <property type="match status" value="1"/>
</dbReference>
<dbReference type="Gene3D" id="1.10.260.40">
    <property type="entry name" value="lambda repressor-like DNA-binding domains"/>
    <property type="match status" value="1"/>
</dbReference>
<keyword evidence="3" id="KW-0804">Transcription</keyword>
<dbReference type="SUPFAM" id="SSF53822">
    <property type="entry name" value="Periplasmic binding protein-like I"/>
    <property type="match status" value="1"/>
</dbReference>
<evidence type="ECO:0000313" key="6">
    <source>
        <dbReference type="Proteomes" id="UP000287447"/>
    </source>
</evidence>
<dbReference type="PANTHER" id="PTHR30146">
    <property type="entry name" value="LACI-RELATED TRANSCRIPTIONAL REPRESSOR"/>
    <property type="match status" value="1"/>
</dbReference>
<organism evidence="5 6">
    <name type="scientific">Hwanghaeella grinnelliae</name>
    <dbReference type="NCBI Taxonomy" id="2500179"/>
    <lineage>
        <taxon>Bacteria</taxon>
        <taxon>Pseudomonadati</taxon>
        <taxon>Pseudomonadota</taxon>
        <taxon>Alphaproteobacteria</taxon>
        <taxon>Rhodospirillales</taxon>
        <taxon>Rhodospirillaceae</taxon>
        <taxon>Hwanghaeella</taxon>
    </lineage>
</organism>
<dbReference type="EMBL" id="SADE01000004">
    <property type="protein sequence ID" value="RVU33989.1"/>
    <property type="molecule type" value="Genomic_DNA"/>
</dbReference>
<evidence type="ECO:0000256" key="2">
    <source>
        <dbReference type="ARBA" id="ARBA00023125"/>
    </source>
</evidence>
<comment type="caution">
    <text evidence="5">The sequence shown here is derived from an EMBL/GenBank/DDBJ whole genome shotgun (WGS) entry which is preliminary data.</text>
</comment>
<dbReference type="RefSeq" id="WP_127768019.1">
    <property type="nucleotide sequence ID" value="NZ_SADE01000004.1"/>
</dbReference>
<dbReference type="InterPro" id="IPR010982">
    <property type="entry name" value="Lambda_DNA-bd_dom_sf"/>
</dbReference>
<dbReference type="PANTHER" id="PTHR30146:SF152">
    <property type="entry name" value="TRANSCRIPTIONAL REGULATORY PROTEIN"/>
    <property type="match status" value="1"/>
</dbReference>
<dbReference type="PROSITE" id="PS50932">
    <property type="entry name" value="HTH_LACI_2"/>
    <property type="match status" value="1"/>
</dbReference>
<dbReference type="InterPro" id="IPR025997">
    <property type="entry name" value="SBP_2_dom"/>
</dbReference>